<dbReference type="Gene3D" id="1.10.260.40">
    <property type="entry name" value="lambda repressor-like DNA-binding domains"/>
    <property type="match status" value="1"/>
</dbReference>
<name>A0ABU0P0G4_STRRH</name>
<protein>
    <submittedName>
        <fullName evidence="2">Transcriptional regulator with XRE-family HTH domain</fullName>
    </submittedName>
</protein>
<dbReference type="SUPFAM" id="SSF47413">
    <property type="entry name" value="lambda repressor-like DNA-binding domains"/>
    <property type="match status" value="1"/>
</dbReference>
<evidence type="ECO:0000313" key="3">
    <source>
        <dbReference type="Proteomes" id="UP001230654"/>
    </source>
</evidence>
<comment type="caution">
    <text evidence="2">The sequence shown here is derived from an EMBL/GenBank/DDBJ whole genome shotgun (WGS) entry which is preliminary data.</text>
</comment>
<dbReference type="CDD" id="cd00093">
    <property type="entry name" value="HTH_XRE"/>
    <property type="match status" value="1"/>
</dbReference>
<evidence type="ECO:0000259" key="1">
    <source>
        <dbReference type="PROSITE" id="PS50943"/>
    </source>
</evidence>
<dbReference type="InterPro" id="IPR043917">
    <property type="entry name" value="DUF5753"/>
</dbReference>
<organism evidence="2 3">
    <name type="scientific">Streptomyces rishiriensis</name>
    <dbReference type="NCBI Taxonomy" id="68264"/>
    <lineage>
        <taxon>Bacteria</taxon>
        <taxon>Bacillati</taxon>
        <taxon>Actinomycetota</taxon>
        <taxon>Actinomycetes</taxon>
        <taxon>Kitasatosporales</taxon>
        <taxon>Streptomycetaceae</taxon>
        <taxon>Streptomyces</taxon>
    </lineage>
</organism>
<dbReference type="Proteomes" id="UP001230654">
    <property type="component" value="Unassembled WGS sequence"/>
</dbReference>
<dbReference type="EMBL" id="JAUSWV010000002">
    <property type="protein sequence ID" value="MDQ0584898.1"/>
    <property type="molecule type" value="Genomic_DNA"/>
</dbReference>
<dbReference type="Pfam" id="PF19054">
    <property type="entry name" value="DUF5753"/>
    <property type="match status" value="1"/>
</dbReference>
<dbReference type="InterPro" id="IPR010982">
    <property type="entry name" value="Lambda_DNA-bd_dom_sf"/>
</dbReference>
<evidence type="ECO:0000313" key="2">
    <source>
        <dbReference type="EMBL" id="MDQ0584898.1"/>
    </source>
</evidence>
<dbReference type="PROSITE" id="PS50943">
    <property type="entry name" value="HTH_CROC1"/>
    <property type="match status" value="1"/>
</dbReference>
<proteinExistence type="predicted"/>
<accession>A0ABU0P0G4</accession>
<reference evidence="2 3" key="1">
    <citation type="submission" date="2023-07" db="EMBL/GenBank/DDBJ databases">
        <title>Comparative genomics of wheat-associated soil bacteria to identify genetic determinants of phenazine resistance.</title>
        <authorList>
            <person name="Mouncey N."/>
        </authorList>
    </citation>
    <scope>NUCLEOTIDE SEQUENCE [LARGE SCALE GENOMIC DNA]</scope>
    <source>
        <strain evidence="2 3">B2I6</strain>
    </source>
</reference>
<keyword evidence="3" id="KW-1185">Reference proteome</keyword>
<dbReference type="InterPro" id="IPR001387">
    <property type="entry name" value="Cro/C1-type_HTH"/>
</dbReference>
<dbReference type="Pfam" id="PF13560">
    <property type="entry name" value="HTH_31"/>
    <property type="match status" value="1"/>
</dbReference>
<sequence>MRYCGLSSAGQRGVRMSVESPRVSRLEPYLNRAEPAPTLLKMLVGVQLAGIREDAGLSQDQAARAVGFSPAKLSRIEAGKGRKPPVETDVRALLSLYETDDHEASVLLRLLRQAGEPGWWQRYDKRLMPEWFDRLVGLQEAATAIRTFEIQYVPGLLQTPAYARAVVERGLPSATSREVERRVELRTRRTELLRRPDAPRVWAVLDESVLLRVLGGKEVMREQLAHLVEMAGLPHVTVQVVPLDVTHASAPAIPVTYLRFGGVDLPDVVYLEQIRSATFLEDRDETEEYRVALDRLADEALDPRASMALLKETAERRYAAAP</sequence>
<feature type="domain" description="HTH cro/C1-type" evidence="1">
    <location>
        <begin position="48"/>
        <end position="104"/>
    </location>
</feature>
<dbReference type="SMART" id="SM00530">
    <property type="entry name" value="HTH_XRE"/>
    <property type="match status" value="1"/>
</dbReference>
<gene>
    <name evidence="2" type="ORF">QF030_007076</name>
</gene>